<feature type="transmembrane region" description="Helical" evidence="3">
    <location>
        <begin position="13"/>
        <end position="32"/>
    </location>
</feature>
<evidence type="ECO:0000256" key="3">
    <source>
        <dbReference type="SAM" id="Phobius"/>
    </source>
</evidence>
<dbReference type="Proteomes" id="UP000270094">
    <property type="component" value="Unassembled WGS sequence"/>
</dbReference>
<reference evidence="4 5" key="1">
    <citation type="submission" date="2018-11" db="EMBL/GenBank/DDBJ databases">
        <authorList>
            <consortium name="Pathogen Informatics"/>
        </authorList>
    </citation>
    <scope>NUCLEOTIDE SEQUENCE [LARGE SCALE GENOMIC DNA]</scope>
</reference>
<accession>A0A3P7IS30</accession>
<feature type="transmembrane region" description="Helical" evidence="3">
    <location>
        <begin position="409"/>
        <end position="429"/>
    </location>
</feature>
<keyword evidence="1" id="KW-0175">Coiled coil</keyword>
<feature type="region of interest" description="Disordered" evidence="2">
    <location>
        <begin position="550"/>
        <end position="626"/>
    </location>
</feature>
<gene>
    <name evidence="4" type="ORF">SVUK_LOCUS10709</name>
</gene>
<organism evidence="4 5">
    <name type="scientific">Strongylus vulgaris</name>
    <name type="common">Blood worm</name>
    <dbReference type="NCBI Taxonomy" id="40348"/>
    <lineage>
        <taxon>Eukaryota</taxon>
        <taxon>Metazoa</taxon>
        <taxon>Ecdysozoa</taxon>
        <taxon>Nematoda</taxon>
        <taxon>Chromadorea</taxon>
        <taxon>Rhabditida</taxon>
        <taxon>Rhabditina</taxon>
        <taxon>Rhabditomorpha</taxon>
        <taxon>Strongyloidea</taxon>
        <taxon>Strongylidae</taxon>
        <taxon>Strongylus</taxon>
    </lineage>
</organism>
<proteinExistence type="predicted"/>
<evidence type="ECO:0000313" key="4">
    <source>
        <dbReference type="EMBL" id="VDM75711.1"/>
    </source>
</evidence>
<evidence type="ECO:0000256" key="2">
    <source>
        <dbReference type="SAM" id="MobiDB-lite"/>
    </source>
</evidence>
<keyword evidence="3" id="KW-0812">Transmembrane</keyword>
<name>A0A3P7IS30_STRVU</name>
<keyword evidence="3" id="KW-1133">Transmembrane helix</keyword>
<protein>
    <submittedName>
        <fullName evidence="4">Uncharacterized protein</fullName>
    </submittedName>
</protein>
<feature type="coiled-coil region" evidence="1">
    <location>
        <begin position="161"/>
        <end position="191"/>
    </location>
</feature>
<evidence type="ECO:0000313" key="5">
    <source>
        <dbReference type="Proteomes" id="UP000270094"/>
    </source>
</evidence>
<evidence type="ECO:0000256" key="1">
    <source>
        <dbReference type="SAM" id="Coils"/>
    </source>
</evidence>
<sequence>MSIPLSELKIFCFGWYLLHVLLIHSSLGVFLASKLDFVPTTGLPSFDNKTLEVLHANELHEKVVGRAAERVLKSFEETLTDNNTLDEKLREKFYKTRKEEAVKSHTNEMRKALKDMRASCRIIKIPFSTSQVKFFPGIALIGIGMRIGLGKLVCDGITGLIHRFSEEEQRHKREMNELIEMNKKVQDLEKSSSSKLPREIRYSFVFSQVRTQILMAVEEAMIELFSRGRVTDLMSPERFEESLLKRKYEAAGVALQATVLSKRTRYGSEGKQVADFGSSCVTIASTLLCKTRPQPFKCGLASRRRRGCAFTLVESLLRTIVVATRMKRILYKSAERDTFESIRLEKPGFVCEIPNGAMIQIRVETITSRITSSNFLAVKKRPNPKDDSRDDNMDELSGRGGWWLNGERLVVLLMSVIIGLVTLKSLIYYQSSSKMAEPILRSKKYTKVVEIGNAAKENFERLKNEQIIRILPTEMKEGANFCVSGKQGEYRLYEHLSRALNDRIRRYSLEFKGHMNRRINRYEGDRRDEVEMLVREQIDAALRARGIHARAEAVSSSSSAGTGERIRGSTTAQMRKKEQEEEAGSDAAVSRQAARPQAAEEGLHDEPDVGEGPSTPPTVRPVTFAGENVPRHLLDTYFDDKLYEDGSYVPSVFRKHSKYDYMFHHELDAFDRDYYMESFTITVTQREGAWGRLDENLKFWRKLRSDAHPLLQQFAVNIRESLLDMMTKKGEPSKNGIWMYISYVERFMIVTMRTDGRCNGWCKVELTEVVGGPVQIRRVQARSKSGTSASRGRSSRKIFLQHIAMLNTEEKQMSSLRGIMPDSSKEGELYHVAQAVVDQAGVGKSVEKLMRKFERRGTLMGQVVTIDDVIYSSEIIVKYMHQLKTEGATVGVRQNLLKSFAALYKFVEFRIEARAGRQPLEDAGRERKIFLHHIAMLNAEEKQMSSLRFDALIILAIWKEDRQMLDDEKAVEPAQ</sequence>
<keyword evidence="3" id="KW-0472">Membrane</keyword>
<keyword evidence="5" id="KW-1185">Reference proteome</keyword>
<dbReference type="AlphaFoldDB" id="A0A3P7IS30"/>
<dbReference type="EMBL" id="UYYB01095729">
    <property type="protein sequence ID" value="VDM75711.1"/>
    <property type="molecule type" value="Genomic_DNA"/>
</dbReference>